<comment type="caution">
    <text evidence="2">The sequence shown here is derived from an EMBL/GenBank/DDBJ whole genome shotgun (WGS) entry which is preliminary data.</text>
</comment>
<feature type="region of interest" description="Disordered" evidence="1">
    <location>
        <begin position="311"/>
        <end position="334"/>
    </location>
</feature>
<dbReference type="Proteomes" id="UP000683360">
    <property type="component" value="Unassembled WGS sequence"/>
</dbReference>
<keyword evidence="3" id="KW-1185">Reference proteome</keyword>
<evidence type="ECO:0000313" key="3">
    <source>
        <dbReference type="Proteomes" id="UP000683360"/>
    </source>
</evidence>
<protein>
    <submittedName>
        <fullName evidence="2">Uncharacterized protein</fullName>
    </submittedName>
</protein>
<name>A0A8S3TX46_MYTED</name>
<feature type="compositionally biased region" description="Low complexity" evidence="1">
    <location>
        <begin position="315"/>
        <end position="333"/>
    </location>
</feature>
<proteinExistence type="predicted"/>
<dbReference type="OrthoDB" id="1262810at2759"/>
<gene>
    <name evidence="2" type="ORF">MEDL_50948</name>
</gene>
<evidence type="ECO:0000256" key="1">
    <source>
        <dbReference type="SAM" id="MobiDB-lite"/>
    </source>
</evidence>
<dbReference type="EMBL" id="CAJPWZ010002453">
    <property type="protein sequence ID" value="CAG2238545.1"/>
    <property type="molecule type" value="Genomic_DNA"/>
</dbReference>
<accession>A0A8S3TX46</accession>
<reference evidence="2" key="1">
    <citation type="submission" date="2021-03" db="EMBL/GenBank/DDBJ databases">
        <authorList>
            <person name="Bekaert M."/>
        </authorList>
    </citation>
    <scope>NUCLEOTIDE SEQUENCE</scope>
</reference>
<sequence>MFKFPTDIEEIPEITTLDVLEHLRNYLTKKQKWTDRIDLQDFMEYLVDQYDAEDAFQLGVRIRSLVLGVQVLKTAQRHTGQTRRMVTEGFKDQLQKDIESVLQKFRMTVMHTTTDGTWEVRNHYMRLSPEMAIKEIFQKFHLIMSIDEPSTDSTKPDKKSKQERKRQLKIKNAVSTFLDTVKDDESALEILAPNDEEESVVEIVEEEERVKPSKATVLNLLKKYLDRCLQHGTLNLSLLDKIEEKITEECSFPSFAELGYGRFLHFTLQEAKGVLEEIGGTSVGSGTGSSDTDSGLYCILLFSVSRDGRDNNSRGDWGTSVGSGTGSSDTDSGYKPSHTDVLSFIHQCIQCGKDLEEDINAALCNQFNVKETKHLGYGKITNLMTASKKPGQHQYQEHSLVFEVAMGTDVRKSQETKIGMLGHQTREAALACLHNCPLLEDMEIWSHWSLVFEPELGKLKDFIQKYGGTNTLPVDGQSKTY</sequence>
<evidence type="ECO:0000313" key="2">
    <source>
        <dbReference type="EMBL" id="CAG2238545.1"/>
    </source>
</evidence>
<organism evidence="2 3">
    <name type="scientific">Mytilus edulis</name>
    <name type="common">Blue mussel</name>
    <dbReference type="NCBI Taxonomy" id="6550"/>
    <lineage>
        <taxon>Eukaryota</taxon>
        <taxon>Metazoa</taxon>
        <taxon>Spiralia</taxon>
        <taxon>Lophotrochozoa</taxon>
        <taxon>Mollusca</taxon>
        <taxon>Bivalvia</taxon>
        <taxon>Autobranchia</taxon>
        <taxon>Pteriomorphia</taxon>
        <taxon>Mytilida</taxon>
        <taxon>Mytiloidea</taxon>
        <taxon>Mytilidae</taxon>
        <taxon>Mytilinae</taxon>
        <taxon>Mytilus</taxon>
    </lineage>
</organism>
<dbReference type="AlphaFoldDB" id="A0A8S3TX46"/>